<feature type="region of interest" description="Disordered" evidence="5">
    <location>
        <begin position="216"/>
        <end position="266"/>
    </location>
</feature>
<feature type="transmembrane region" description="Helical" evidence="6">
    <location>
        <begin position="406"/>
        <end position="429"/>
    </location>
</feature>
<keyword evidence="4 6" id="KW-0472">Membrane</keyword>
<keyword evidence="3 6" id="KW-1133">Transmembrane helix</keyword>
<comment type="caution">
    <text evidence="8">The sequence shown here is derived from an EMBL/GenBank/DDBJ whole genome shotgun (WGS) entry which is preliminary data.</text>
</comment>
<evidence type="ECO:0000256" key="5">
    <source>
        <dbReference type="SAM" id="MobiDB-lite"/>
    </source>
</evidence>
<dbReference type="Pfam" id="PF06813">
    <property type="entry name" value="Nodulin-like"/>
    <property type="match status" value="1"/>
</dbReference>
<feature type="transmembrane region" description="Helical" evidence="6">
    <location>
        <begin position="484"/>
        <end position="507"/>
    </location>
</feature>
<feature type="transmembrane region" description="Helical" evidence="6">
    <location>
        <begin position="301"/>
        <end position="319"/>
    </location>
</feature>
<comment type="subcellular location">
    <subcellularLocation>
        <location evidence="1">Membrane</location>
        <topology evidence="1">Multi-pass membrane protein</topology>
    </subcellularLocation>
</comment>
<proteinExistence type="predicted"/>
<evidence type="ECO:0000259" key="7">
    <source>
        <dbReference type="Pfam" id="PF06813"/>
    </source>
</evidence>
<dbReference type="InterPro" id="IPR010658">
    <property type="entry name" value="Nodulin-like"/>
</dbReference>
<dbReference type="AlphaFoldDB" id="A0A8H7E1I5"/>
<evidence type="ECO:0000256" key="1">
    <source>
        <dbReference type="ARBA" id="ARBA00004141"/>
    </source>
</evidence>
<feature type="transmembrane region" description="Helical" evidence="6">
    <location>
        <begin position="77"/>
        <end position="97"/>
    </location>
</feature>
<dbReference type="Proteomes" id="UP000606974">
    <property type="component" value="Unassembled WGS sequence"/>
</dbReference>
<feature type="transmembrane region" description="Helical" evidence="6">
    <location>
        <begin position="380"/>
        <end position="400"/>
    </location>
</feature>
<dbReference type="EMBL" id="JAACFV010000201">
    <property type="protein sequence ID" value="KAF7503036.1"/>
    <property type="molecule type" value="Genomic_DNA"/>
</dbReference>
<evidence type="ECO:0000256" key="3">
    <source>
        <dbReference type="ARBA" id="ARBA00022989"/>
    </source>
</evidence>
<feature type="transmembrane region" description="Helical" evidence="6">
    <location>
        <begin position="441"/>
        <end position="459"/>
    </location>
</feature>
<dbReference type="OrthoDB" id="410267at2759"/>
<feature type="transmembrane region" description="Helical" evidence="6">
    <location>
        <begin position="50"/>
        <end position="70"/>
    </location>
</feature>
<protein>
    <recommendedName>
        <fullName evidence="7">Nodulin-like domain-containing protein</fullName>
    </recommendedName>
</protein>
<keyword evidence="2 6" id="KW-0812">Transmembrane</keyword>
<dbReference type="InterPro" id="IPR036259">
    <property type="entry name" value="MFS_trans_sf"/>
</dbReference>
<evidence type="ECO:0000313" key="8">
    <source>
        <dbReference type="EMBL" id="KAF7503036.1"/>
    </source>
</evidence>
<accession>A0A8H7E1I5</accession>
<feature type="transmembrane region" description="Helical" evidence="6">
    <location>
        <begin position="12"/>
        <end position="30"/>
    </location>
</feature>
<feature type="transmembrane region" description="Helical" evidence="6">
    <location>
        <begin position="103"/>
        <end position="126"/>
    </location>
</feature>
<evidence type="ECO:0000256" key="4">
    <source>
        <dbReference type="ARBA" id="ARBA00023136"/>
    </source>
</evidence>
<feature type="domain" description="Nodulin-like" evidence="7">
    <location>
        <begin position="12"/>
        <end position="197"/>
    </location>
</feature>
<evidence type="ECO:0000313" key="9">
    <source>
        <dbReference type="Proteomes" id="UP000606974"/>
    </source>
</evidence>
<organism evidence="8 9">
    <name type="scientific">Endocarpon pusillum</name>
    <dbReference type="NCBI Taxonomy" id="364733"/>
    <lineage>
        <taxon>Eukaryota</taxon>
        <taxon>Fungi</taxon>
        <taxon>Dikarya</taxon>
        <taxon>Ascomycota</taxon>
        <taxon>Pezizomycotina</taxon>
        <taxon>Eurotiomycetes</taxon>
        <taxon>Chaetothyriomycetidae</taxon>
        <taxon>Verrucariales</taxon>
        <taxon>Verrucariaceae</taxon>
        <taxon>Endocarpon</taxon>
    </lineage>
</organism>
<dbReference type="GO" id="GO:0000329">
    <property type="term" value="C:fungal-type vacuole membrane"/>
    <property type="evidence" value="ECO:0007669"/>
    <property type="project" value="TreeGrafter"/>
</dbReference>
<evidence type="ECO:0000256" key="6">
    <source>
        <dbReference type="SAM" id="Phobius"/>
    </source>
</evidence>
<name>A0A8H7E1I5_9EURO</name>
<dbReference type="PANTHER" id="PTHR21576:SF158">
    <property type="entry name" value="RIBOSOMAL RNA-PROCESSING PROTEIN 12-LIKE CONSERVED DOMAIN-CONTAINING PROTEIN"/>
    <property type="match status" value="1"/>
</dbReference>
<dbReference type="Gene3D" id="1.20.1250.20">
    <property type="entry name" value="MFS general substrate transporter like domains"/>
    <property type="match status" value="2"/>
</dbReference>
<keyword evidence="9" id="KW-1185">Reference proteome</keyword>
<dbReference type="PANTHER" id="PTHR21576">
    <property type="entry name" value="UNCHARACTERIZED NODULIN-LIKE PROTEIN"/>
    <property type="match status" value="1"/>
</dbReference>
<reference evidence="8" key="1">
    <citation type="submission" date="2020-02" db="EMBL/GenBank/DDBJ databases">
        <authorList>
            <person name="Palmer J.M."/>
        </authorList>
    </citation>
    <scope>NUCLEOTIDE SEQUENCE</scope>
    <source>
        <strain evidence="8">EPUS1.4</strain>
        <tissue evidence="8">Thallus</tissue>
    </source>
</reference>
<gene>
    <name evidence="8" type="ORF">GJ744_004712</name>
</gene>
<feature type="transmembrane region" description="Helical" evidence="6">
    <location>
        <begin position="147"/>
        <end position="166"/>
    </location>
</feature>
<evidence type="ECO:0000256" key="2">
    <source>
        <dbReference type="ARBA" id="ARBA00022692"/>
    </source>
</evidence>
<dbReference type="SUPFAM" id="SSF103473">
    <property type="entry name" value="MFS general substrate transporter"/>
    <property type="match status" value="1"/>
</dbReference>
<sequence length="523" mass="56045">MLEEPANAARCISLIAAVFVALACGTNYAYSTWAPQFAERMKLSSTESNLIGSFGNLGMYIPAILVGIVVDSRGPRLGVAAGAVLLGIGYGAIYFAFESGPGSFNVGSLCFFSFLTGCGSCSAFLAALKTAAINFPLSRGTATGLPLAGYGLSAFMFSIISTFAFPDDTSKFLLMLAVVTFTFNFVSFYFVRLLPPGSSTPSGLERHGHSDCQVLRRASSHDDHGQHPSAGRDSSEGPSNADRYDGAAADSTADTHENSSLLSKSSGSGLEDYGYRLGMSDAEPLMAVDVRGLALLKKLEFWQLFLLFGLLSGIGLMNINNIGNDVQALWRRYDDSASPASIAKQQSIHVSILSLANCVGRLLSGAGSDLLAKRLNMNRMWCLFISALAFTAAQSCALKIENPHHLASLSGLTGIGYGVLYGFYPSLLAQKFGVNGMSQNWGTIILAPVISGNLFNILYGEVYDKHSIVLPNGERECLEGRSCYWIASLVTLFVGLTGTVLTLGYMWRENRIWKHKNVTQGKN</sequence>
<feature type="transmembrane region" description="Helical" evidence="6">
    <location>
        <begin position="172"/>
        <end position="191"/>
    </location>
</feature>